<dbReference type="Gene3D" id="3.30.40.10">
    <property type="entry name" value="Zinc/RING finger domain, C3HC4 (zinc finger)"/>
    <property type="match status" value="1"/>
</dbReference>
<sequence length="140" mass="15503">MAGAIVVALCHCLFVLRNCLSRQRRTSFVNQRQTTHNIGQEQEHVSSATIPSNSTLQVIITSKDTRESKQDVCAVCLNEFKEGDGVRVLSECTHIFHVSCIDKWLNSHHSCPLCRADTMPPSDDLVITMSNLGGILPPEL</sequence>
<organism evidence="4 5">
    <name type="scientific">Forsythia ovata</name>
    <dbReference type="NCBI Taxonomy" id="205694"/>
    <lineage>
        <taxon>Eukaryota</taxon>
        <taxon>Viridiplantae</taxon>
        <taxon>Streptophyta</taxon>
        <taxon>Embryophyta</taxon>
        <taxon>Tracheophyta</taxon>
        <taxon>Spermatophyta</taxon>
        <taxon>Magnoliopsida</taxon>
        <taxon>eudicotyledons</taxon>
        <taxon>Gunneridae</taxon>
        <taxon>Pentapetalae</taxon>
        <taxon>asterids</taxon>
        <taxon>lamiids</taxon>
        <taxon>Lamiales</taxon>
        <taxon>Oleaceae</taxon>
        <taxon>Forsythieae</taxon>
        <taxon>Forsythia</taxon>
    </lineage>
</organism>
<dbReference type="InterPro" id="IPR001841">
    <property type="entry name" value="Znf_RING"/>
</dbReference>
<name>A0ABD1SQB6_9LAMI</name>
<protein>
    <submittedName>
        <fullName evidence="4">RING-H2 finger protein ATL51-like</fullName>
    </submittedName>
</protein>
<evidence type="ECO:0000313" key="5">
    <source>
        <dbReference type="Proteomes" id="UP001604277"/>
    </source>
</evidence>
<dbReference type="InterPro" id="IPR013083">
    <property type="entry name" value="Znf_RING/FYVE/PHD"/>
</dbReference>
<evidence type="ECO:0000256" key="2">
    <source>
        <dbReference type="SAM" id="SignalP"/>
    </source>
</evidence>
<dbReference type="PANTHER" id="PTHR45676:SF182">
    <property type="entry name" value="RING-TYPE E3 UBIQUITIN TRANSFERASE"/>
    <property type="match status" value="1"/>
</dbReference>
<keyword evidence="1" id="KW-0863">Zinc-finger</keyword>
<dbReference type="Proteomes" id="UP001604277">
    <property type="component" value="Unassembled WGS sequence"/>
</dbReference>
<accession>A0ABD1SQB6</accession>
<dbReference type="AlphaFoldDB" id="A0ABD1SQB6"/>
<dbReference type="Pfam" id="PF13639">
    <property type="entry name" value="zf-RING_2"/>
    <property type="match status" value="1"/>
</dbReference>
<reference evidence="5" key="1">
    <citation type="submission" date="2024-07" db="EMBL/GenBank/DDBJ databases">
        <title>Two chromosome-level genome assemblies of Korean endemic species Abeliophyllum distichum and Forsythia ovata (Oleaceae).</title>
        <authorList>
            <person name="Jang H."/>
        </authorList>
    </citation>
    <scope>NUCLEOTIDE SEQUENCE [LARGE SCALE GENOMIC DNA]</scope>
</reference>
<keyword evidence="1" id="KW-0479">Metal-binding</keyword>
<dbReference type="GO" id="GO:0008270">
    <property type="term" value="F:zinc ion binding"/>
    <property type="evidence" value="ECO:0007669"/>
    <property type="project" value="UniProtKB-KW"/>
</dbReference>
<proteinExistence type="predicted"/>
<dbReference type="PROSITE" id="PS50089">
    <property type="entry name" value="ZF_RING_2"/>
    <property type="match status" value="1"/>
</dbReference>
<dbReference type="PANTHER" id="PTHR45676">
    <property type="entry name" value="RING-H2 FINGER PROTEIN ATL51-RELATED"/>
    <property type="match status" value="1"/>
</dbReference>
<feature type="domain" description="RING-type" evidence="3">
    <location>
        <begin position="73"/>
        <end position="115"/>
    </location>
</feature>
<gene>
    <name evidence="4" type="ORF">Fot_36750</name>
</gene>
<dbReference type="SMART" id="SM00184">
    <property type="entry name" value="RING"/>
    <property type="match status" value="1"/>
</dbReference>
<dbReference type="SUPFAM" id="SSF57850">
    <property type="entry name" value="RING/U-box"/>
    <property type="match status" value="1"/>
</dbReference>
<feature type="signal peptide" evidence="2">
    <location>
        <begin position="1"/>
        <end position="21"/>
    </location>
</feature>
<keyword evidence="1" id="KW-0862">Zinc</keyword>
<feature type="chain" id="PRO_5044803322" evidence="2">
    <location>
        <begin position="22"/>
        <end position="140"/>
    </location>
</feature>
<evidence type="ECO:0000256" key="1">
    <source>
        <dbReference type="PROSITE-ProRule" id="PRU00175"/>
    </source>
</evidence>
<evidence type="ECO:0000259" key="3">
    <source>
        <dbReference type="PROSITE" id="PS50089"/>
    </source>
</evidence>
<keyword evidence="2" id="KW-0732">Signal</keyword>
<evidence type="ECO:0000313" key="4">
    <source>
        <dbReference type="EMBL" id="KAL2502902.1"/>
    </source>
</evidence>
<keyword evidence="5" id="KW-1185">Reference proteome</keyword>
<dbReference type="EMBL" id="JBFOLJ010000010">
    <property type="protein sequence ID" value="KAL2502902.1"/>
    <property type="molecule type" value="Genomic_DNA"/>
</dbReference>
<comment type="caution">
    <text evidence="4">The sequence shown here is derived from an EMBL/GenBank/DDBJ whole genome shotgun (WGS) entry which is preliminary data.</text>
</comment>